<sequence>MSKLEFLISLIIGVLFLAVGIIAFFPPLKLPWIIRFIIIFVGVGFTLYSILGLFGLVSS</sequence>
<evidence type="ECO:0000256" key="1">
    <source>
        <dbReference type="SAM" id="Phobius"/>
    </source>
</evidence>
<gene>
    <name evidence="2" type="ORF">J2S77_001441</name>
</gene>
<organism evidence="2 3">
    <name type="scientific">Alkalibacillus salilacus</name>
    <dbReference type="NCBI Taxonomy" id="284582"/>
    <lineage>
        <taxon>Bacteria</taxon>
        <taxon>Bacillati</taxon>
        <taxon>Bacillota</taxon>
        <taxon>Bacilli</taxon>
        <taxon>Bacillales</taxon>
        <taxon>Bacillaceae</taxon>
        <taxon>Alkalibacillus</taxon>
    </lineage>
</organism>
<accession>A0ABT9VET2</accession>
<dbReference type="Proteomes" id="UP001224359">
    <property type="component" value="Unassembled WGS sequence"/>
</dbReference>
<evidence type="ECO:0000313" key="3">
    <source>
        <dbReference type="Proteomes" id="UP001224359"/>
    </source>
</evidence>
<keyword evidence="1" id="KW-1133">Transmembrane helix</keyword>
<name>A0ABT9VET2_9BACI</name>
<reference evidence="2 3" key="1">
    <citation type="submission" date="2023-07" db="EMBL/GenBank/DDBJ databases">
        <title>Genomic Encyclopedia of Type Strains, Phase IV (KMG-IV): sequencing the most valuable type-strain genomes for metagenomic binning, comparative biology and taxonomic classification.</title>
        <authorList>
            <person name="Goeker M."/>
        </authorList>
    </citation>
    <scope>NUCLEOTIDE SEQUENCE [LARGE SCALE GENOMIC DNA]</scope>
    <source>
        <strain evidence="2 3">DSM 16460</strain>
    </source>
</reference>
<keyword evidence="1" id="KW-0472">Membrane</keyword>
<keyword evidence="1" id="KW-0812">Transmembrane</keyword>
<comment type="caution">
    <text evidence="2">The sequence shown here is derived from an EMBL/GenBank/DDBJ whole genome shotgun (WGS) entry which is preliminary data.</text>
</comment>
<feature type="transmembrane region" description="Helical" evidence="1">
    <location>
        <begin position="32"/>
        <end position="57"/>
    </location>
</feature>
<feature type="transmembrane region" description="Helical" evidence="1">
    <location>
        <begin position="6"/>
        <end position="25"/>
    </location>
</feature>
<dbReference type="EMBL" id="JAUSTQ010000004">
    <property type="protein sequence ID" value="MDQ0159477.1"/>
    <property type="molecule type" value="Genomic_DNA"/>
</dbReference>
<proteinExistence type="predicted"/>
<evidence type="ECO:0000313" key="2">
    <source>
        <dbReference type="EMBL" id="MDQ0159477.1"/>
    </source>
</evidence>
<keyword evidence="3" id="KW-1185">Reference proteome</keyword>
<protein>
    <submittedName>
        <fullName evidence="2">Glucan phosphoethanolaminetransferase (Alkaline phosphatase superfamily)</fullName>
    </submittedName>
</protein>